<proteinExistence type="predicted"/>
<feature type="transmembrane region" description="Helical" evidence="6">
    <location>
        <begin position="97"/>
        <end position="119"/>
    </location>
</feature>
<comment type="caution">
    <text evidence="7">The sequence shown here is derived from an EMBL/GenBank/DDBJ whole genome shotgun (WGS) entry which is preliminary data.</text>
</comment>
<feature type="transmembrane region" description="Helical" evidence="6">
    <location>
        <begin position="253"/>
        <end position="270"/>
    </location>
</feature>
<evidence type="ECO:0000256" key="3">
    <source>
        <dbReference type="ARBA" id="ARBA00022692"/>
    </source>
</evidence>
<evidence type="ECO:0000256" key="4">
    <source>
        <dbReference type="ARBA" id="ARBA00022989"/>
    </source>
</evidence>
<evidence type="ECO:0000256" key="5">
    <source>
        <dbReference type="ARBA" id="ARBA00023136"/>
    </source>
</evidence>
<evidence type="ECO:0000313" key="7">
    <source>
        <dbReference type="EMBL" id="MCW9706682.1"/>
    </source>
</evidence>
<dbReference type="PANTHER" id="PTHR30213">
    <property type="entry name" value="INNER MEMBRANE PROTEIN YHJD"/>
    <property type="match status" value="1"/>
</dbReference>
<feature type="transmembrane region" description="Helical" evidence="6">
    <location>
        <begin position="177"/>
        <end position="202"/>
    </location>
</feature>
<keyword evidence="3 6" id="KW-0812">Transmembrane</keyword>
<dbReference type="EMBL" id="JAGGJA010000004">
    <property type="protein sequence ID" value="MCW9706682.1"/>
    <property type="molecule type" value="Genomic_DNA"/>
</dbReference>
<dbReference type="PANTHER" id="PTHR30213:SF1">
    <property type="entry name" value="INNER MEMBRANE PROTEIN YHJD"/>
    <property type="match status" value="1"/>
</dbReference>
<evidence type="ECO:0000256" key="2">
    <source>
        <dbReference type="ARBA" id="ARBA00022475"/>
    </source>
</evidence>
<keyword evidence="4 6" id="KW-1133">Transmembrane helix</keyword>
<reference evidence="7 8" key="1">
    <citation type="submission" date="2021-03" db="EMBL/GenBank/DDBJ databases">
        <title>Aliifodinibius sp. nov., a new bacterium isolated from saline soil.</title>
        <authorList>
            <person name="Galisteo C."/>
            <person name="De La Haba R."/>
            <person name="Sanchez-Porro C."/>
            <person name="Ventosa A."/>
        </authorList>
    </citation>
    <scope>NUCLEOTIDE SEQUENCE [LARGE SCALE GENOMIC DNA]</scope>
    <source>
        <strain evidence="7 8">1BSP15-2V2</strain>
    </source>
</reference>
<keyword evidence="2" id="KW-1003">Cell membrane</keyword>
<dbReference type="InterPro" id="IPR017039">
    <property type="entry name" value="Virul_fac_BrkB"/>
</dbReference>
<feature type="transmembrane region" description="Helical" evidence="6">
    <location>
        <begin position="25"/>
        <end position="53"/>
    </location>
</feature>
<feature type="transmembrane region" description="Helical" evidence="6">
    <location>
        <begin position="140"/>
        <end position="165"/>
    </location>
</feature>
<protein>
    <submittedName>
        <fullName evidence="7">YihY/virulence factor BrkB family protein</fullName>
    </submittedName>
</protein>
<evidence type="ECO:0000313" key="8">
    <source>
        <dbReference type="Proteomes" id="UP001207918"/>
    </source>
</evidence>
<evidence type="ECO:0000256" key="1">
    <source>
        <dbReference type="ARBA" id="ARBA00004651"/>
    </source>
</evidence>
<keyword evidence="8" id="KW-1185">Reference proteome</keyword>
<gene>
    <name evidence="7" type="ORF">J6I44_07430</name>
</gene>
<sequence length="299" mass="33403">MKKTISDISLLLRKTLHTFGEDDPIILAGALAFFTVFAIPPILIMVIFSIGLFTGQQVASTEVFNQIQQLIGPASADVLQNIVSHYFVEDQNILQRLIAIGIFLFASSSFFLIIQHALNRIWSVKPRSKKKVIKTLENRALSFGIIMFMGFILVLSLGTHSILLLVREELNQLSPLLTPFVLTTIGVAISFMLGMLSFGVIFKFLPDVIIEWKVVWVGAAITSCLFLLGKYIIGFALTSSNIQAMYGTAGSMAIYLLWVFYSSLILFFGAKMTQQYAYLFAETIQPKEHAVKIKKMEVK</sequence>
<comment type="subcellular location">
    <subcellularLocation>
        <location evidence="1">Cell membrane</location>
        <topology evidence="1">Multi-pass membrane protein</topology>
    </subcellularLocation>
</comment>
<evidence type="ECO:0000256" key="6">
    <source>
        <dbReference type="SAM" id="Phobius"/>
    </source>
</evidence>
<name>A0ABT3PL91_9BACT</name>
<dbReference type="RefSeq" id="WP_265765410.1">
    <property type="nucleotide sequence ID" value="NZ_JAGGJA010000004.1"/>
</dbReference>
<dbReference type="Proteomes" id="UP001207918">
    <property type="component" value="Unassembled WGS sequence"/>
</dbReference>
<keyword evidence="5 6" id="KW-0472">Membrane</keyword>
<organism evidence="7 8">
    <name type="scientific">Fodinibius salsisoli</name>
    <dbReference type="NCBI Taxonomy" id="2820877"/>
    <lineage>
        <taxon>Bacteria</taxon>
        <taxon>Pseudomonadati</taxon>
        <taxon>Balneolota</taxon>
        <taxon>Balneolia</taxon>
        <taxon>Balneolales</taxon>
        <taxon>Balneolaceae</taxon>
        <taxon>Fodinibius</taxon>
    </lineage>
</organism>
<dbReference type="Pfam" id="PF03631">
    <property type="entry name" value="Virul_fac_BrkB"/>
    <property type="match status" value="1"/>
</dbReference>
<dbReference type="PIRSF" id="PIRSF035875">
    <property type="entry name" value="RNase_BN"/>
    <property type="match status" value="1"/>
</dbReference>
<feature type="transmembrane region" description="Helical" evidence="6">
    <location>
        <begin position="214"/>
        <end position="233"/>
    </location>
</feature>
<accession>A0ABT3PL91</accession>